<feature type="compositionally biased region" description="Polar residues" evidence="1">
    <location>
        <begin position="25"/>
        <end position="38"/>
    </location>
</feature>
<gene>
    <name evidence="2" type="ORF">CEY00_Acc11476</name>
</gene>
<sequence>MERSEPTLVPEWLRGTGSVSGGGNSAHQFVLSSSQSDVHSTRNRSSKSLSNKDTPCSALLDRNSSSSSHRSSRSNGSSKHPYSSFSRSHRDKNRDKDKERSVNGDPWDNEVSDSLGDILISRVEKNTLRRSRSLVCGKPGEVLPQRAVDSKNGGSSNHSSSNGLLSGGNIVRNTKKTAFEKEYPSLGTGEKQGGDDIGRVSSPGSSTAVQCLPFGNPGLIGGEGWTSALAEVPTIIGNNSMPTSGQQSVFATPSGASSPTANLNMAETLSQAPPRAHTTPQMHDKLQRLEELAIKQSRQLIPMTPLMPKGLVLSSDKSKPKAAGKTNEMIVAAKSVQLPQPHTSQLANQSLRGDAPRSSHTGKFLVLKPVRENGISSMAKDVSNSANNGSRVANSQVAVAPMLPPTPLKSPNSSKLSTVERKISALSLNSGSTVEKKSSLSQAKSRSDFFNLMRKKTSTNTSTVLPDPGVDVSVPTVEESGELVKGASGPVSSCVNDNCSELTSNGAIHEGEENFCLNGVVYPDEEEVAFLRSLGWEENAGEDDGLTEEEINAFYERCMKLRPSLKLCRGVQPKLSMLSESHMSGSGRASSEA</sequence>
<dbReference type="FunCoup" id="A0A2R6R2G3">
    <property type="interactions" value="4638"/>
</dbReference>
<dbReference type="OMA" id="WDRDCSD"/>
<dbReference type="PANTHER" id="PTHR34112">
    <property type="entry name" value="C-JUN-AMINO-TERMINAL KINASE-INTERACTING PROTEIN"/>
    <property type="match status" value="1"/>
</dbReference>
<dbReference type="AlphaFoldDB" id="A0A2R6R2G3"/>
<dbReference type="EMBL" id="NKQK01000010">
    <property type="protein sequence ID" value="PSS19426.1"/>
    <property type="molecule type" value="Genomic_DNA"/>
</dbReference>
<feature type="compositionally biased region" description="Low complexity" evidence="1">
    <location>
        <begin position="62"/>
        <end position="78"/>
    </location>
</feature>
<dbReference type="Gramene" id="PSS19426">
    <property type="protein sequence ID" value="PSS19426"/>
    <property type="gene ID" value="CEY00_Acc11476"/>
</dbReference>
<evidence type="ECO:0000313" key="3">
    <source>
        <dbReference type="Proteomes" id="UP000241394"/>
    </source>
</evidence>
<evidence type="ECO:0000256" key="1">
    <source>
        <dbReference type="SAM" id="MobiDB-lite"/>
    </source>
</evidence>
<proteinExistence type="predicted"/>
<evidence type="ECO:0000313" key="2">
    <source>
        <dbReference type="EMBL" id="PSS19426.1"/>
    </source>
</evidence>
<feature type="region of interest" description="Disordered" evidence="1">
    <location>
        <begin position="1"/>
        <end position="111"/>
    </location>
</feature>
<protein>
    <submittedName>
        <fullName evidence="2">Flocculation protein</fullName>
    </submittedName>
</protein>
<organism evidence="2 3">
    <name type="scientific">Actinidia chinensis var. chinensis</name>
    <name type="common">Chinese soft-hair kiwi</name>
    <dbReference type="NCBI Taxonomy" id="1590841"/>
    <lineage>
        <taxon>Eukaryota</taxon>
        <taxon>Viridiplantae</taxon>
        <taxon>Streptophyta</taxon>
        <taxon>Embryophyta</taxon>
        <taxon>Tracheophyta</taxon>
        <taxon>Spermatophyta</taxon>
        <taxon>Magnoliopsida</taxon>
        <taxon>eudicotyledons</taxon>
        <taxon>Gunneridae</taxon>
        <taxon>Pentapetalae</taxon>
        <taxon>asterids</taxon>
        <taxon>Ericales</taxon>
        <taxon>Actinidiaceae</taxon>
        <taxon>Actinidia</taxon>
    </lineage>
</organism>
<reference evidence="2 3" key="1">
    <citation type="submission" date="2017-07" db="EMBL/GenBank/DDBJ databases">
        <title>An improved, manually edited Actinidia chinensis var. chinensis (kiwifruit) genome highlights the challenges associated with draft genomes and gene prediction in plants.</title>
        <authorList>
            <person name="Pilkington S."/>
            <person name="Crowhurst R."/>
            <person name="Hilario E."/>
            <person name="Nardozza S."/>
            <person name="Fraser L."/>
            <person name="Peng Y."/>
            <person name="Gunaseelan K."/>
            <person name="Simpson R."/>
            <person name="Tahir J."/>
            <person name="Deroles S."/>
            <person name="Templeton K."/>
            <person name="Luo Z."/>
            <person name="Davy M."/>
            <person name="Cheng C."/>
            <person name="Mcneilage M."/>
            <person name="Scaglione D."/>
            <person name="Liu Y."/>
            <person name="Zhang Q."/>
            <person name="Datson P."/>
            <person name="De Silva N."/>
            <person name="Gardiner S."/>
            <person name="Bassett H."/>
            <person name="Chagne D."/>
            <person name="Mccallum J."/>
            <person name="Dzierzon H."/>
            <person name="Deng C."/>
            <person name="Wang Y.-Y."/>
            <person name="Barron N."/>
            <person name="Manako K."/>
            <person name="Bowen J."/>
            <person name="Foster T."/>
            <person name="Erridge Z."/>
            <person name="Tiffin H."/>
            <person name="Waite C."/>
            <person name="Davies K."/>
            <person name="Grierson E."/>
            <person name="Laing W."/>
            <person name="Kirk R."/>
            <person name="Chen X."/>
            <person name="Wood M."/>
            <person name="Montefiori M."/>
            <person name="Brummell D."/>
            <person name="Schwinn K."/>
            <person name="Catanach A."/>
            <person name="Fullerton C."/>
            <person name="Li D."/>
            <person name="Meiyalaghan S."/>
            <person name="Nieuwenhuizen N."/>
            <person name="Read N."/>
            <person name="Prakash R."/>
            <person name="Hunter D."/>
            <person name="Zhang H."/>
            <person name="Mckenzie M."/>
            <person name="Knabel M."/>
            <person name="Harris A."/>
            <person name="Allan A."/>
            <person name="Chen A."/>
            <person name="Janssen B."/>
            <person name="Plunkett B."/>
            <person name="Dwamena C."/>
            <person name="Voogd C."/>
            <person name="Leif D."/>
            <person name="Lafferty D."/>
            <person name="Souleyre E."/>
            <person name="Varkonyi-Gasic E."/>
            <person name="Gambi F."/>
            <person name="Hanley J."/>
            <person name="Yao J.-L."/>
            <person name="Cheung J."/>
            <person name="David K."/>
            <person name="Warren B."/>
            <person name="Marsh K."/>
            <person name="Snowden K."/>
            <person name="Lin-Wang K."/>
            <person name="Brian L."/>
            <person name="Martinez-Sanchez M."/>
            <person name="Wang M."/>
            <person name="Ileperuma N."/>
            <person name="Macnee N."/>
            <person name="Campin R."/>
            <person name="Mcatee P."/>
            <person name="Drummond R."/>
            <person name="Espley R."/>
            <person name="Ireland H."/>
            <person name="Wu R."/>
            <person name="Atkinson R."/>
            <person name="Karunairetnam S."/>
            <person name="Bulley S."/>
            <person name="Chunkath S."/>
            <person name="Hanley Z."/>
            <person name="Storey R."/>
            <person name="Thrimawithana A."/>
            <person name="Thomson S."/>
            <person name="David C."/>
            <person name="Testolin R."/>
        </authorList>
    </citation>
    <scope>NUCLEOTIDE SEQUENCE [LARGE SCALE GENOMIC DNA]</scope>
    <source>
        <strain evidence="3">cv. Red5</strain>
        <tissue evidence="2">Young leaf</tissue>
    </source>
</reference>
<dbReference type="InParanoid" id="A0A2R6R2G3"/>
<reference evidence="3" key="2">
    <citation type="journal article" date="2018" name="BMC Genomics">
        <title>A manually annotated Actinidia chinensis var. chinensis (kiwifruit) genome highlights the challenges associated with draft genomes and gene prediction in plants.</title>
        <authorList>
            <person name="Pilkington S.M."/>
            <person name="Crowhurst R."/>
            <person name="Hilario E."/>
            <person name="Nardozza S."/>
            <person name="Fraser L."/>
            <person name="Peng Y."/>
            <person name="Gunaseelan K."/>
            <person name="Simpson R."/>
            <person name="Tahir J."/>
            <person name="Deroles S.C."/>
            <person name="Templeton K."/>
            <person name="Luo Z."/>
            <person name="Davy M."/>
            <person name="Cheng C."/>
            <person name="McNeilage M."/>
            <person name="Scaglione D."/>
            <person name="Liu Y."/>
            <person name="Zhang Q."/>
            <person name="Datson P."/>
            <person name="De Silva N."/>
            <person name="Gardiner S.E."/>
            <person name="Bassett H."/>
            <person name="Chagne D."/>
            <person name="McCallum J."/>
            <person name="Dzierzon H."/>
            <person name="Deng C."/>
            <person name="Wang Y.Y."/>
            <person name="Barron L."/>
            <person name="Manako K."/>
            <person name="Bowen J."/>
            <person name="Foster T.M."/>
            <person name="Erridge Z.A."/>
            <person name="Tiffin H."/>
            <person name="Waite C.N."/>
            <person name="Davies K.M."/>
            <person name="Grierson E.P."/>
            <person name="Laing W.A."/>
            <person name="Kirk R."/>
            <person name="Chen X."/>
            <person name="Wood M."/>
            <person name="Montefiori M."/>
            <person name="Brummell D.A."/>
            <person name="Schwinn K.E."/>
            <person name="Catanach A."/>
            <person name="Fullerton C."/>
            <person name="Li D."/>
            <person name="Meiyalaghan S."/>
            <person name="Nieuwenhuizen N."/>
            <person name="Read N."/>
            <person name="Prakash R."/>
            <person name="Hunter D."/>
            <person name="Zhang H."/>
            <person name="McKenzie M."/>
            <person name="Knabel M."/>
            <person name="Harris A."/>
            <person name="Allan A.C."/>
            <person name="Gleave A."/>
            <person name="Chen A."/>
            <person name="Janssen B.J."/>
            <person name="Plunkett B."/>
            <person name="Ampomah-Dwamena C."/>
            <person name="Voogd C."/>
            <person name="Leif D."/>
            <person name="Lafferty D."/>
            <person name="Souleyre E.J.F."/>
            <person name="Varkonyi-Gasic E."/>
            <person name="Gambi F."/>
            <person name="Hanley J."/>
            <person name="Yao J.L."/>
            <person name="Cheung J."/>
            <person name="David K.M."/>
            <person name="Warren B."/>
            <person name="Marsh K."/>
            <person name="Snowden K.C."/>
            <person name="Lin-Wang K."/>
            <person name="Brian L."/>
            <person name="Martinez-Sanchez M."/>
            <person name="Wang M."/>
            <person name="Ileperuma N."/>
            <person name="Macnee N."/>
            <person name="Campin R."/>
            <person name="McAtee P."/>
            <person name="Drummond R.S.M."/>
            <person name="Espley R.V."/>
            <person name="Ireland H.S."/>
            <person name="Wu R."/>
            <person name="Atkinson R.G."/>
            <person name="Karunairetnam S."/>
            <person name="Bulley S."/>
            <person name="Chunkath S."/>
            <person name="Hanley Z."/>
            <person name="Storey R."/>
            <person name="Thrimawithana A.H."/>
            <person name="Thomson S."/>
            <person name="David C."/>
            <person name="Testolin R."/>
            <person name="Huang H."/>
            <person name="Hellens R.P."/>
            <person name="Schaffer R.J."/>
        </authorList>
    </citation>
    <scope>NUCLEOTIDE SEQUENCE [LARGE SCALE GENOMIC DNA]</scope>
    <source>
        <strain evidence="3">cv. Red5</strain>
    </source>
</reference>
<dbReference type="PANTHER" id="PTHR34112:SF18">
    <property type="entry name" value="C-JUN-AMINO-TERMINAL KINASE-INTERACTING PROTEIN"/>
    <property type="match status" value="1"/>
</dbReference>
<feature type="compositionally biased region" description="Low complexity" evidence="1">
    <location>
        <begin position="152"/>
        <end position="169"/>
    </location>
</feature>
<name>A0A2R6R2G3_ACTCC</name>
<comment type="caution">
    <text evidence="2">The sequence shown here is derived from an EMBL/GenBank/DDBJ whole genome shotgun (WGS) entry which is preliminary data.</text>
</comment>
<dbReference type="OrthoDB" id="848545at2759"/>
<feature type="compositionally biased region" description="Basic and acidic residues" evidence="1">
    <location>
        <begin position="92"/>
        <end position="102"/>
    </location>
</feature>
<dbReference type="STRING" id="1590841.A0A2R6R2G3"/>
<keyword evidence="3" id="KW-1185">Reference proteome</keyword>
<accession>A0A2R6R2G3</accession>
<dbReference type="Proteomes" id="UP000241394">
    <property type="component" value="Chromosome LG10"/>
</dbReference>
<feature type="region of interest" description="Disordered" evidence="1">
    <location>
        <begin position="143"/>
        <end position="208"/>
    </location>
</feature>